<feature type="domain" description="S5 DRBM" evidence="3">
    <location>
        <begin position="506"/>
        <end position="569"/>
    </location>
</feature>
<dbReference type="OrthoDB" id="309483at2759"/>
<reference evidence="4" key="1">
    <citation type="submission" date="2021-02" db="EMBL/GenBank/DDBJ databases">
        <authorList>
            <person name="Dougan E. K."/>
            <person name="Rhodes N."/>
            <person name="Thang M."/>
            <person name="Chan C."/>
        </authorList>
    </citation>
    <scope>NUCLEOTIDE SEQUENCE</scope>
</reference>
<dbReference type="PANTHER" id="PTHR48277">
    <property type="entry name" value="MITOCHONDRIAL RIBOSOMAL PROTEIN S5"/>
    <property type="match status" value="1"/>
</dbReference>
<dbReference type="GO" id="GO:0003723">
    <property type="term" value="F:RNA binding"/>
    <property type="evidence" value="ECO:0007669"/>
    <property type="project" value="InterPro"/>
</dbReference>
<dbReference type="GO" id="GO:0006412">
    <property type="term" value="P:translation"/>
    <property type="evidence" value="ECO:0007669"/>
    <property type="project" value="InterPro"/>
</dbReference>
<protein>
    <submittedName>
        <fullName evidence="4">RpsE protein</fullName>
    </submittedName>
</protein>
<dbReference type="SUPFAM" id="SSF54768">
    <property type="entry name" value="dsRNA-binding domain-like"/>
    <property type="match status" value="1"/>
</dbReference>
<dbReference type="InterPro" id="IPR000851">
    <property type="entry name" value="Ribosomal_uS5"/>
</dbReference>
<dbReference type="Gene3D" id="3.30.160.20">
    <property type="match status" value="1"/>
</dbReference>
<dbReference type="InterPro" id="IPR020568">
    <property type="entry name" value="Ribosomal_Su5_D2-typ_SF"/>
</dbReference>
<accession>A0A812PY14</accession>
<dbReference type="AlphaFoldDB" id="A0A812PY14"/>
<dbReference type="InterPro" id="IPR013810">
    <property type="entry name" value="Ribosomal_uS5_N"/>
</dbReference>
<organism evidence="4 5">
    <name type="scientific">Symbiodinium natans</name>
    <dbReference type="NCBI Taxonomy" id="878477"/>
    <lineage>
        <taxon>Eukaryota</taxon>
        <taxon>Sar</taxon>
        <taxon>Alveolata</taxon>
        <taxon>Dinophyceae</taxon>
        <taxon>Suessiales</taxon>
        <taxon>Symbiodiniaceae</taxon>
        <taxon>Symbiodinium</taxon>
    </lineage>
</organism>
<proteinExistence type="predicted"/>
<keyword evidence="1" id="KW-0687">Ribonucleoprotein</keyword>
<dbReference type="GO" id="GO:0005840">
    <property type="term" value="C:ribosome"/>
    <property type="evidence" value="ECO:0007669"/>
    <property type="project" value="UniProtKB-KW"/>
</dbReference>
<dbReference type="EMBL" id="CAJNDS010002226">
    <property type="protein sequence ID" value="CAE7382211.1"/>
    <property type="molecule type" value="Genomic_DNA"/>
</dbReference>
<evidence type="ECO:0000256" key="1">
    <source>
        <dbReference type="PROSITE-ProRule" id="PRU00268"/>
    </source>
</evidence>
<sequence length="769" mass="89194">MQDLFSNEAAKRAIKPQTLAEKQSIEDVAHKRELNNEALRVYRLLRPEAPRFFEEDAMLGMKARMSQITQEDSNADRGSAIARAQKLGDPFKAHLPVVNQKAFLLALESVVASLAEDLETLCRLVGMDPKDFPTVEDPLRFYKLLNILFDAFPLEKDPRKVPEFMQTHWLRLKALLPEELFELDETEVEKWLTGHLERVLLNQKRYEQADQRILLHNKRSEERWYNFAEDFPYDDDPMPDMLADERNLFFPLEKAQEYMQLFLNAFGASKCAAVQRGDPELGPAAASLDSAAVSNQFQDLVWDLEDVGLRNWLKMDIQELERNMPKGEVAQLVHSNTANGDDTTSKLYFSDDDVQVAKLMLQCAARGKADLLDFEAVDPYKLLHGMPATEVAEELATLPPNPHLDDDALHTLVDEHQVRLARTQEKARPSQDVWQMPGGIESATVEDLYRKELEFYRTAGPVEWQHSKEGWQWQWRQPPNTFWDERRKVYIQEQKGIDPNLELREMRQHMLDVRRMRSMCAVGRVIYFRALVVVGNGKGVYGFGIGFGNTPKESRTDAMLKAMQNLDYIDFDPGRMLTTPCKGTEYKHEMTIIPRPIGRGLKCNKKFLPLLYILGFNNMKVKFMHQEWFTRVKAIKRCLDKVMSRRTLANMTGKRYALLVAPGDHWVHWPDRWFDVIRQPYDAKEKYRKLLRKHALHFKKRGVKIATPLDLYSGWYKRSWARWNSPLDRWLQHRRENYDPEVSFGGATVPSAEAKPSKGMSPPRSRSAR</sequence>
<dbReference type="SUPFAM" id="SSF54211">
    <property type="entry name" value="Ribosomal protein S5 domain 2-like"/>
    <property type="match status" value="1"/>
</dbReference>
<evidence type="ECO:0000256" key="2">
    <source>
        <dbReference type="SAM" id="MobiDB-lite"/>
    </source>
</evidence>
<evidence type="ECO:0000313" key="5">
    <source>
        <dbReference type="Proteomes" id="UP000604046"/>
    </source>
</evidence>
<keyword evidence="5" id="KW-1185">Reference proteome</keyword>
<gene>
    <name evidence="4" type="primary">rpsE</name>
    <name evidence="4" type="ORF">SNAT2548_LOCUS20861</name>
</gene>
<keyword evidence="1" id="KW-0689">Ribosomal protein</keyword>
<evidence type="ECO:0000313" key="4">
    <source>
        <dbReference type="EMBL" id="CAE7382211.1"/>
    </source>
</evidence>
<dbReference type="Pfam" id="PF00333">
    <property type="entry name" value="Ribosomal_S5"/>
    <property type="match status" value="1"/>
</dbReference>
<dbReference type="PROSITE" id="PS50881">
    <property type="entry name" value="S5_DSRBD"/>
    <property type="match status" value="1"/>
</dbReference>
<dbReference type="GO" id="GO:1990904">
    <property type="term" value="C:ribonucleoprotein complex"/>
    <property type="evidence" value="ECO:0007669"/>
    <property type="project" value="UniProtKB-UniRule"/>
</dbReference>
<dbReference type="GO" id="GO:0003735">
    <property type="term" value="F:structural constituent of ribosome"/>
    <property type="evidence" value="ECO:0007669"/>
    <property type="project" value="UniProtKB-UniRule"/>
</dbReference>
<dbReference type="PANTHER" id="PTHR48277:SF1">
    <property type="entry name" value="MITOCHONDRIAL RIBOSOMAL PROTEIN S5"/>
    <property type="match status" value="1"/>
</dbReference>
<name>A0A812PY14_9DINO</name>
<evidence type="ECO:0000259" key="3">
    <source>
        <dbReference type="PROSITE" id="PS50881"/>
    </source>
</evidence>
<feature type="region of interest" description="Disordered" evidence="2">
    <location>
        <begin position="742"/>
        <end position="769"/>
    </location>
</feature>
<dbReference type="Proteomes" id="UP000604046">
    <property type="component" value="Unassembled WGS sequence"/>
</dbReference>
<comment type="caution">
    <text evidence="4">The sequence shown here is derived from an EMBL/GenBank/DDBJ whole genome shotgun (WGS) entry which is preliminary data.</text>
</comment>